<dbReference type="InterPro" id="IPR015943">
    <property type="entry name" value="WD40/YVTN_repeat-like_dom_sf"/>
</dbReference>
<dbReference type="PANTHER" id="PTHR19849:SF0">
    <property type="entry name" value="PHOSPHOLIPASE A-2-ACTIVATING PROTEIN"/>
    <property type="match status" value="1"/>
</dbReference>
<dbReference type="SUPFAM" id="SSF50978">
    <property type="entry name" value="WD40 repeat-like"/>
    <property type="match status" value="1"/>
</dbReference>
<keyword evidence="6" id="KW-1185">Reference proteome</keyword>
<dbReference type="PANTHER" id="PTHR19849">
    <property type="entry name" value="PHOSPHOLIPASE A-2-ACTIVATING PROTEIN"/>
    <property type="match status" value="1"/>
</dbReference>
<dbReference type="GO" id="GO:0010992">
    <property type="term" value="P:ubiquitin recycling"/>
    <property type="evidence" value="ECO:0007669"/>
    <property type="project" value="TreeGrafter"/>
</dbReference>
<accession>A0AAJ8LKK4</accession>
<dbReference type="GeneID" id="43587558"/>
<dbReference type="SMART" id="SM00320">
    <property type="entry name" value="WD40"/>
    <property type="match status" value="4"/>
</dbReference>
<proteinExistence type="predicted"/>
<dbReference type="AlphaFoldDB" id="A0AAJ8LKK4"/>
<dbReference type="EMBL" id="CP144060">
    <property type="protein sequence ID" value="WWD21058.1"/>
    <property type="molecule type" value="Genomic_DNA"/>
</dbReference>
<name>A0AAJ8LKK4_9TREE</name>
<dbReference type="Pfam" id="PF00400">
    <property type="entry name" value="WD40"/>
    <property type="match status" value="2"/>
</dbReference>
<dbReference type="GO" id="GO:0005737">
    <property type="term" value="C:cytoplasm"/>
    <property type="evidence" value="ECO:0007669"/>
    <property type="project" value="TreeGrafter"/>
</dbReference>
<reference evidence="5" key="2">
    <citation type="submission" date="2024-01" db="EMBL/GenBank/DDBJ databases">
        <title>Comparative genomics of Cryptococcus and Kwoniella reveals pathogenesis evolution and contrasting modes of karyotype evolution via chromosome fusion or intercentromeric recombination.</title>
        <authorList>
            <person name="Coelho M.A."/>
            <person name="David-Palma M."/>
            <person name="Shea T."/>
            <person name="Bowers K."/>
            <person name="McGinley-Smith S."/>
            <person name="Mohammad A.W."/>
            <person name="Gnirke A."/>
            <person name="Yurkov A.M."/>
            <person name="Nowrousian M."/>
            <person name="Sun S."/>
            <person name="Cuomo C.A."/>
            <person name="Heitman J."/>
        </authorList>
    </citation>
    <scope>NUCLEOTIDE SEQUENCE</scope>
    <source>
        <strain evidence="5">CBS 12478</strain>
    </source>
</reference>
<dbReference type="KEGG" id="ksn:43587558"/>
<gene>
    <name evidence="5" type="ORF">CI109_105539</name>
</gene>
<evidence type="ECO:0000256" key="4">
    <source>
        <dbReference type="PROSITE-ProRule" id="PRU00221"/>
    </source>
</evidence>
<dbReference type="GO" id="GO:0043130">
    <property type="term" value="F:ubiquitin binding"/>
    <property type="evidence" value="ECO:0007669"/>
    <property type="project" value="TreeGrafter"/>
</dbReference>
<evidence type="ECO:0000256" key="1">
    <source>
        <dbReference type="ARBA" id="ARBA00022490"/>
    </source>
</evidence>
<organism evidence="5 6">
    <name type="scientific">Kwoniella shandongensis</name>
    <dbReference type="NCBI Taxonomy" id="1734106"/>
    <lineage>
        <taxon>Eukaryota</taxon>
        <taxon>Fungi</taxon>
        <taxon>Dikarya</taxon>
        <taxon>Basidiomycota</taxon>
        <taxon>Agaricomycotina</taxon>
        <taxon>Tremellomycetes</taxon>
        <taxon>Tremellales</taxon>
        <taxon>Cryptococcaceae</taxon>
        <taxon>Kwoniella</taxon>
    </lineage>
</organism>
<feature type="repeat" description="WD" evidence="4">
    <location>
        <begin position="15"/>
        <end position="46"/>
    </location>
</feature>
<keyword evidence="2 4" id="KW-0853">WD repeat</keyword>
<feature type="repeat" description="WD" evidence="4">
    <location>
        <begin position="118"/>
        <end position="155"/>
    </location>
</feature>
<dbReference type="PROSITE" id="PS50082">
    <property type="entry name" value="WD_REPEATS_2"/>
    <property type="match status" value="2"/>
</dbReference>
<evidence type="ECO:0000256" key="2">
    <source>
        <dbReference type="ARBA" id="ARBA00022574"/>
    </source>
</evidence>
<evidence type="ECO:0000313" key="6">
    <source>
        <dbReference type="Proteomes" id="UP000322225"/>
    </source>
</evidence>
<dbReference type="RefSeq" id="XP_065823754.1">
    <property type="nucleotide sequence ID" value="XM_065967682.1"/>
</dbReference>
<dbReference type="InterPro" id="IPR036322">
    <property type="entry name" value="WD40_repeat_dom_sf"/>
</dbReference>
<evidence type="ECO:0000256" key="3">
    <source>
        <dbReference type="ARBA" id="ARBA00022737"/>
    </source>
</evidence>
<dbReference type="Gene3D" id="2.130.10.10">
    <property type="entry name" value="YVTN repeat-like/Quinoprotein amine dehydrogenase"/>
    <property type="match status" value="1"/>
</dbReference>
<reference evidence="5" key="1">
    <citation type="submission" date="2017-08" db="EMBL/GenBank/DDBJ databases">
        <authorList>
            <person name="Cuomo C."/>
            <person name="Billmyre B."/>
            <person name="Heitman J."/>
        </authorList>
    </citation>
    <scope>NUCLEOTIDE SEQUENCE</scope>
    <source>
        <strain evidence="5">CBS 12478</strain>
    </source>
</reference>
<keyword evidence="1" id="KW-0963">Cytoplasm</keyword>
<keyword evidence="3" id="KW-0677">Repeat</keyword>
<dbReference type="Proteomes" id="UP000322225">
    <property type="component" value="Chromosome 10"/>
</dbReference>
<sequence>MTTPSSRYQLSCELVPPHSDDVKAVLAINDDLLASASRDSSVAIWKRTEHNQFNLAGLLNGHHAYVNSLAHIPANSDEEGRSILLDELTADLLASGGNSSLILLHSLSALDSESRACLIGHTLNVCALNYSQTRRKLISGSWDQTARVWSRESGEWNCDLILEGHDQAVWGVAIVEEGPKEGHYLTADRLINLWNTNGELLLRIKGSPEPMKADHSGSFEYGTYPGAYCTRFAVIPITHITLRWGQMGACCHVERITLSGSGKIKANTL</sequence>
<dbReference type="PROSITE" id="PS50294">
    <property type="entry name" value="WD_REPEATS_REGION"/>
    <property type="match status" value="1"/>
</dbReference>
<dbReference type="InterPro" id="IPR001680">
    <property type="entry name" value="WD40_rpt"/>
</dbReference>
<dbReference type="GO" id="GO:0005634">
    <property type="term" value="C:nucleus"/>
    <property type="evidence" value="ECO:0007669"/>
    <property type="project" value="TreeGrafter"/>
</dbReference>
<protein>
    <submittedName>
        <fullName evidence="5">Uncharacterized protein</fullName>
    </submittedName>
</protein>
<evidence type="ECO:0000313" key="5">
    <source>
        <dbReference type="EMBL" id="WWD21058.1"/>
    </source>
</evidence>
<dbReference type="GO" id="GO:0043161">
    <property type="term" value="P:proteasome-mediated ubiquitin-dependent protein catabolic process"/>
    <property type="evidence" value="ECO:0007669"/>
    <property type="project" value="TreeGrafter"/>
</dbReference>